<accession>A0AAE9EM29</accession>
<keyword evidence="3" id="KW-1185">Reference proteome</keyword>
<name>A0AAE9EM29_CAEBR</name>
<feature type="compositionally biased region" description="Polar residues" evidence="1">
    <location>
        <begin position="27"/>
        <end position="44"/>
    </location>
</feature>
<proteinExistence type="predicted"/>
<gene>
    <name evidence="2" type="ORF">L5515_005028</name>
</gene>
<evidence type="ECO:0000313" key="3">
    <source>
        <dbReference type="Proteomes" id="UP000829354"/>
    </source>
</evidence>
<protein>
    <submittedName>
        <fullName evidence="2">Uncharacterized protein</fullName>
    </submittedName>
</protein>
<sequence>MMEGSQQSSSSVTQPRARPPSPEPLSESKTPETSRFGISTSSTLREPPNPRSRRTPRLQDEEEEITVERNIAERVRLWCKETVRINGNPAFMDRAFRQLTRQFPLGREANFRRAQTLIFLLTGSYPLTTKDLHDHQTEEWENYAINFLDIAVAIKDETIIIVKYEDDLSTFLSGPIEGSRYFLVPSMEVFQAPAAAHIIDRAGRDDRGRLRNLTFPSPFPLSKWFWNPEEDQPIEESHTLPQRFPPFDGKLLDMVLFHETTLLDIPRSRRALACRIRWLLPFLTGEKADQNIDGYPHHSLTGYTHLLMATAKAFYEIEQSTHKIMALVYTDTSHGGDRCRRTFVGSPNV</sequence>
<feature type="region of interest" description="Disordered" evidence="1">
    <location>
        <begin position="1"/>
        <end position="62"/>
    </location>
</feature>
<organism evidence="2 3">
    <name type="scientific">Caenorhabditis briggsae</name>
    <dbReference type="NCBI Taxonomy" id="6238"/>
    <lineage>
        <taxon>Eukaryota</taxon>
        <taxon>Metazoa</taxon>
        <taxon>Ecdysozoa</taxon>
        <taxon>Nematoda</taxon>
        <taxon>Chromadorea</taxon>
        <taxon>Rhabditida</taxon>
        <taxon>Rhabditina</taxon>
        <taxon>Rhabditomorpha</taxon>
        <taxon>Rhabditoidea</taxon>
        <taxon>Rhabditidae</taxon>
        <taxon>Peloderinae</taxon>
        <taxon>Caenorhabditis</taxon>
    </lineage>
</organism>
<dbReference type="Proteomes" id="UP000829354">
    <property type="component" value="Chromosome III"/>
</dbReference>
<evidence type="ECO:0000256" key="1">
    <source>
        <dbReference type="SAM" id="MobiDB-lite"/>
    </source>
</evidence>
<feature type="compositionally biased region" description="Polar residues" evidence="1">
    <location>
        <begin position="1"/>
        <end position="14"/>
    </location>
</feature>
<dbReference type="AlphaFoldDB" id="A0AAE9EM29"/>
<evidence type="ECO:0000313" key="2">
    <source>
        <dbReference type="EMBL" id="UMM25052.1"/>
    </source>
</evidence>
<dbReference type="EMBL" id="CP092622">
    <property type="protein sequence ID" value="UMM25052.1"/>
    <property type="molecule type" value="Genomic_DNA"/>
</dbReference>
<reference evidence="2 3" key="1">
    <citation type="submission" date="2022-04" db="EMBL/GenBank/DDBJ databases">
        <title>Chromosome-level reference genomes for two strains of Caenorhabditis briggsae: an improved platform for comparative genomics.</title>
        <authorList>
            <person name="Stevens L."/>
            <person name="Andersen E."/>
        </authorList>
    </citation>
    <scope>NUCLEOTIDE SEQUENCE [LARGE SCALE GENOMIC DNA]</scope>
    <source>
        <strain evidence="2">VX34</strain>
        <tissue evidence="2">Whole-organism</tissue>
    </source>
</reference>